<evidence type="ECO:0000313" key="2">
    <source>
        <dbReference type="EMBL" id="MBA5760793.1"/>
    </source>
</evidence>
<evidence type="ECO:0000256" key="1">
    <source>
        <dbReference type="SAM" id="MobiDB-lite"/>
    </source>
</evidence>
<feature type="region of interest" description="Disordered" evidence="1">
    <location>
        <begin position="176"/>
        <end position="244"/>
    </location>
</feature>
<evidence type="ECO:0000313" key="3">
    <source>
        <dbReference type="Proteomes" id="UP000571701"/>
    </source>
</evidence>
<feature type="compositionally biased region" description="Polar residues" evidence="1">
    <location>
        <begin position="176"/>
        <end position="228"/>
    </location>
</feature>
<accession>A0A7W2IS69</accession>
<keyword evidence="3" id="KW-1185">Reference proteome</keyword>
<dbReference type="EMBL" id="JACFYF010000001">
    <property type="protein sequence ID" value="MBA5760793.1"/>
    <property type="molecule type" value="Genomic_DNA"/>
</dbReference>
<sequence>MKRLQITGLLLVFALFVPMSFAQSELEKPVIDLLVTPTLILGQGRYAQAADSFHAQSKLVLTLEQKLGTKAMWQAAGLADGLAAMAAEKNRDPIAYEYWANSVRYFLMSGSRWDELQTQLHQEFEYSSSRLQVSIAPADAGVSVDSTWLELFSLVEVWQEKLSYFSYHSPSSELANIASQQQRSDRQVTTSNGSQLRQYSPNNPLKINGEFQSRSTFRPEGSNSNPKSVTVKKSVPPSTPDVSKVEPVVVTTPIPTGRNIIEQDARVTNSNVSVGVPNATEEDAGKFRGNLGAESSKGITASQRRSFAPDINE</sequence>
<dbReference type="AlphaFoldDB" id="A0A7W2IS69"/>
<comment type="caution">
    <text evidence="2">The sequence shown here is derived from an EMBL/GenBank/DDBJ whole genome shotgun (WGS) entry which is preliminary data.</text>
</comment>
<reference evidence="2 3" key="1">
    <citation type="submission" date="2020-07" db="EMBL/GenBank/DDBJ databases">
        <title>Vibrio marinisediminis sp. nov., isolated from marine sediment.</title>
        <authorList>
            <person name="Ji X."/>
        </authorList>
    </citation>
    <scope>NUCLEOTIDE SEQUENCE [LARGE SCALE GENOMIC DNA]</scope>
    <source>
        <strain evidence="2 3">404</strain>
    </source>
</reference>
<protein>
    <submittedName>
        <fullName evidence="2">Uncharacterized protein</fullName>
    </submittedName>
</protein>
<proteinExistence type="predicted"/>
<name>A0A7W2IS69_9VIBR</name>
<gene>
    <name evidence="2" type="ORF">H2O73_00425</name>
</gene>
<feature type="region of interest" description="Disordered" evidence="1">
    <location>
        <begin position="272"/>
        <end position="313"/>
    </location>
</feature>
<organism evidence="2 3">
    <name type="scientific">Vibrio marinisediminis</name>
    <dbReference type="NCBI Taxonomy" id="2758441"/>
    <lineage>
        <taxon>Bacteria</taxon>
        <taxon>Pseudomonadati</taxon>
        <taxon>Pseudomonadota</taxon>
        <taxon>Gammaproteobacteria</taxon>
        <taxon>Vibrionales</taxon>
        <taxon>Vibrionaceae</taxon>
        <taxon>Vibrio</taxon>
    </lineage>
</organism>
<dbReference type="Proteomes" id="UP000571701">
    <property type="component" value="Unassembled WGS sequence"/>
</dbReference>